<dbReference type="GeneID" id="94844891"/>
<protein>
    <submittedName>
        <fullName evidence="1">Uncharacterized protein</fullName>
    </submittedName>
</protein>
<evidence type="ECO:0000313" key="2">
    <source>
        <dbReference type="Proteomes" id="UP000179807"/>
    </source>
</evidence>
<name>A0A1J4JL62_9EUKA</name>
<dbReference type="Proteomes" id="UP000179807">
    <property type="component" value="Unassembled WGS sequence"/>
</dbReference>
<accession>A0A1J4JL62</accession>
<gene>
    <name evidence="1" type="ORF">TRFO_35325</name>
</gene>
<proteinExistence type="predicted"/>
<organism evidence="1 2">
    <name type="scientific">Tritrichomonas foetus</name>
    <dbReference type="NCBI Taxonomy" id="1144522"/>
    <lineage>
        <taxon>Eukaryota</taxon>
        <taxon>Metamonada</taxon>
        <taxon>Parabasalia</taxon>
        <taxon>Tritrichomonadida</taxon>
        <taxon>Tritrichomonadidae</taxon>
        <taxon>Tritrichomonas</taxon>
    </lineage>
</organism>
<keyword evidence="2" id="KW-1185">Reference proteome</keyword>
<comment type="caution">
    <text evidence="1">The sequence shown here is derived from an EMBL/GenBank/DDBJ whole genome shotgun (WGS) entry which is preliminary data.</text>
</comment>
<dbReference type="RefSeq" id="XP_068351430.1">
    <property type="nucleotide sequence ID" value="XM_068510187.1"/>
</dbReference>
<dbReference type="VEuPathDB" id="TrichDB:TRFO_35325"/>
<evidence type="ECO:0000313" key="1">
    <source>
        <dbReference type="EMBL" id="OHS98293.1"/>
    </source>
</evidence>
<dbReference type="EMBL" id="MLAK01001064">
    <property type="protein sequence ID" value="OHS98293.1"/>
    <property type="molecule type" value="Genomic_DNA"/>
</dbReference>
<reference evidence="1" key="1">
    <citation type="submission" date="2016-10" db="EMBL/GenBank/DDBJ databases">
        <authorList>
            <person name="Benchimol M."/>
            <person name="Almeida L.G."/>
            <person name="Vasconcelos A.T."/>
            <person name="Perreira-Neves A."/>
            <person name="Rosa I.A."/>
            <person name="Tasca T."/>
            <person name="Bogo M.R."/>
            <person name="de Souza W."/>
        </authorList>
    </citation>
    <scope>NUCLEOTIDE SEQUENCE [LARGE SCALE GENOMIC DNA]</scope>
    <source>
        <strain evidence="1">K</strain>
    </source>
</reference>
<sequence length="159" mass="19134">MEKVIDDCYILWDTLSKKCILNLKSYTESQKITVHQKKFQYIDSILHNLTPKMNTANVDEWCVEFFDNFRKQEDKLIDHIKDANVDSNTEQSKAVENRSDQLRYYQNGNFEGFDRVVDTEHLERVYLLPNTDYLNHQMIGFLKFRKKIRNLCKKLFVRK</sequence>
<dbReference type="AlphaFoldDB" id="A0A1J4JL62"/>